<evidence type="ECO:0000256" key="1">
    <source>
        <dbReference type="SAM" id="MobiDB-lite"/>
    </source>
</evidence>
<sequence>MASVYRRKQDTILGLDNSTFISTPSTLAQAVARYRAGSEAFRGDTDNESDKPVSRMESSRDYARSLYERDTIIDEEYVVSDLEESDDDGKTRTGIPEKANRILGLNSSQEQQLRSNSISTKAQRILGKNKQQSEMLSFDPFQHQLPPVDTENIAPKALRTLGIPSRALSRPMTAHQENPPQQVTSGAPFDPDDFKRLLVSSQRLMHVDNSSSTDASSLSRESTISWKTETPRSSQEVYLEDLRWKNRPSVFTQRIDSLVDPNAVLTEPFSPLSIDSPYNKPLPAAPGAFSFELPADVPISPYIADKPHFVAELSAEPDVEPIYEMPASSVEIAELPAELPAEMVDAHVVQKSAGSGIDHPCFPELDSHSPPREPHTKVIGESSPLKTYPSRPHVNTIPLTQAVMPPVIQSSSMDSILPDLVHPLLRRPAVPGIQTGNGNGPMRARSSEGIGRLRRNEMTKSKSIEFALSEPIIESPISPQSPSAGLGMIAAKAAIATQRKASPTHYGRGLAARSKYNPEMRALKPSSSHGSYSSLKDQISMDSDRDDTTPKAESVIVRSAPAEDYPESPVTGYIAGHPTFNKSFSKEVVLDPKEILAKLDFPKAAEETAPSQPAVTFSQKEGFI</sequence>
<evidence type="ECO:0000313" key="3">
    <source>
        <dbReference type="Proteomes" id="UP000664169"/>
    </source>
</evidence>
<feature type="compositionally biased region" description="Polar residues" evidence="1">
    <location>
        <begin position="525"/>
        <end position="541"/>
    </location>
</feature>
<feature type="region of interest" description="Disordered" evidence="1">
    <location>
        <begin position="521"/>
        <end position="552"/>
    </location>
</feature>
<feature type="region of interest" description="Disordered" evidence="1">
    <location>
        <begin position="39"/>
        <end position="58"/>
    </location>
</feature>
<dbReference type="AlphaFoldDB" id="A0A8H3FXA6"/>
<keyword evidence="3" id="KW-1185">Reference proteome</keyword>
<dbReference type="Proteomes" id="UP000664169">
    <property type="component" value="Unassembled WGS sequence"/>
</dbReference>
<protein>
    <submittedName>
        <fullName evidence="2">Uncharacterized protein</fullName>
    </submittedName>
</protein>
<accession>A0A8H3FXA6</accession>
<comment type="caution">
    <text evidence="2">The sequence shown here is derived from an EMBL/GenBank/DDBJ whole genome shotgun (WGS) entry which is preliminary data.</text>
</comment>
<name>A0A8H3FXA6_9LECA</name>
<feature type="region of interest" description="Disordered" evidence="1">
    <location>
        <begin position="367"/>
        <end position="390"/>
    </location>
</feature>
<dbReference type="EMBL" id="CAJPDQ010000036">
    <property type="protein sequence ID" value="CAF9930767.1"/>
    <property type="molecule type" value="Genomic_DNA"/>
</dbReference>
<reference evidence="2" key="1">
    <citation type="submission" date="2021-03" db="EMBL/GenBank/DDBJ databases">
        <authorList>
            <person name="Tagirdzhanova G."/>
        </authorList>
    </citation>
    <scope>NUCLEOTIDE SEQUENCE</scope>
</reference>
<organism evidence="2 3">
    <name type="scientific">Gomphillus americanus</name>
    <dbReference type="NCBI Taxonomy" id="1940652"/>
    <lineage>
        <taxon>Eukaryota</taxon>
        <taxon>Fungi</taxon>
        <taxon>Dikarya</taxon>
        <taxon>Ascomycota</taxon>
        <taxon>Pezizomycotina</taxon>
        <taxon>Lecanoromycetes</taxon>
        <taxon>OSLEUM clade</taxon>
        <taxon>Ostropomycetidae</taxon>
        <taxon>Ostropales</taxon>
        <taxon>Graphidaceae</taxon>
        <taxon>Gomphilloideae</taxon>
        <taxon>Gomphillus</taxon>
    </lineage>
</organism>
<dbReference type="OrthoDB" id="428854at2759"/>
<feature type="compositionally biased region" description="Basic and acidic residues" evidence="1">
    <location>
        <begin position="367"/>
        <end position="378"/>
    </location>
</feature>
<evidence type="ECO:0000313" key="2">
    <source>
        <dbReference type="EMBL" id="CAF9930767.1"/>
    </source>
</evidence>
<feature type="compositionally biased region" description="Polar residues" evidence="1">
    <location>
        <begin position="175"/>
        <end position="185"/>
    </location>
</feature>
<feature type="region of interest" description="Disordered" evidence="1">
    <location>
        <begin position="171"/>
        <end position="192"/>
    </location>
</feature>
<gene>
    <name evidence="2" type="ORF">GOMPHAMPRED_005732</name>
</gene>
<feature type="compositionally biased region" description="Basic and acidic residues" evidence="1">
    <location>
        <begin position="41"/>
        <end position="58"/>
    </location>
</feature>
<proteinExistence type="predicted"/>